<evidence type="ECO:0000256" key="1">
    <source>
        <dbReference type="SAM" id="MobiDB-lite"/>
    </source>
</evidence>
<proteinExistence type="predicted"/>
<evidence type="ECO:0000256" key="2">
    <source>
        <dbReference type="SAM" id="Phobius"/>
    </source>
</evidence>
<sequence length="158" mass="17115">MFGLISLFRIFKNNAHILIPCAFIILVAICLWGLNARNHQLTATNDRLTQLNDSKDVQINDLRAKNDDLAGSVKELAGAVNRQNVVMSEVSEQRAESAKQNRMLQSEIKRYLAADKCAAAPVPDAAVERLRAAAEAARGIPRDKAAGPEPSGGTDVAH</sequence>
<keyword evidence="2" id="KW-0812">Transmembrane</keyword>
<evidence type="ECO:0000313" key="3">
    <source>
        <dbReference type="EMBL" id="VFS33688.1"/>
    </source>
</evidence>
<gene>
    <name evidence="3" type="ORF">NCTC12126_03297</name>
</gene>
<dbReference type="AlphaFoldDB" id="A0A484YC43"/>
<feature type="region of interest" description="Disordered" evidence="1">
    <location>
        <begin position="133"/>
        <end position="158"/>
    </location>
</feature>
<keyword evidence="2" id="KW-0472">Membrane</keyword>
<keyword evidence="2" id="KW-1133">Transmembrane helix</keyword>
<protein>
    <recommendedName>
        <fullName evidence="5">Rz lytic protein</fullName>
    </recommendedName>
</protein>
<accession>A0A484YC43</accession>
<feature type="transmembrane region" description="Helical" evidence="2">
    <location>
        <begin position="15"/>
        <end position="34"/>
    </location>
</feature>
<dbReference type="EMBL" id="CAADIW010000027">
    <property type="protein sequence ID" value="VFS33688.1"/>
    <property type="molecule type" value="Genomic_DNA"/>
</dbReference>
<organism evidence="3 4">
    <name type="scientific">Enterobacter cancerogenus</name>
    <dbReference type="NCBI Taxonomy" id="69218"/>
    <lineage>
        <taxon>Bacteria</taxon>
        <taxon>Pseudomonadati</taxon>
        <taxon>Pseudomonadota</taxon>
        <taxon>Gammaproteobacteria</taxon>
        <taxon>Enterobacterales</taxon>
        <taxon>Enterobacteriaceae</taxon>
        <taxon>Enterobacter</taxon>
        <taxon>Enterobacter cloacae complex</taxon>
    </lineage>
</organism>
<reference evidence="3 4" key="1">
    <citation type="submission" date="2019-03" db="EMBL/GenBank/DDBJ databases">
        <authorList>
            <consortium name="Pathogen Informatics"/>
        </authorList>
    </citation>
    <scope>NUCLEOTIDE SEQUENCE [LARGE SCALE GENOMIC DNA]</scope>
    <source>
        <strain evidence="3 4">NCTC12126</strain>
    </source>
</reference>
<name>A0A484YC43_9ENTR</name>
<dbReference type="Proteomes" id="UP000351155">
    <property type="component" value="Unassembled WGS sequence"/>
</dbReference>
<evidence type="ECO:0008006" key="5">
    <source>
        <dbReference type="Google" id="ProtNLM"/>
    </source>
</evidence>
<evidence type="ECO:0000313" key="4">
    <source>
        <dbReference type="Proteomes" id="UP000351155"/>
    </source>
</evidence>